<dbReference type="EC" id="3.1.3.25" evidence="6"/>
<evidence type="ECO:0000313" key="11">
    <source>
        <dbReference type="Proteomes" id="UP000533017"/>
    </source>
</evidence>
<evidence type="ECO:0000256" key="2">
    <source>
        <dbReference type="ARBA" id="ARBA00001946"/>
    </source>
</evidence>
<dbReference type="Pfam" id="PF00459">
    <property type="entry name" value="Inositol_P"/>
    <property type="match status" value="1"/>
</dbReference>
<gene>
    <name evidence="8" type="ORF">FHR37_000417</name>
    <name evidence="9" type="ORF">SAMN05421678_102428</name>
</gene>
<feature type="region of interest" description="Disordered" evidence="7">
    <location>
        <begin position="69"/>
        <end position="91"/>
    </location>
</feature>
<evidence type="ECO:0000313" key="8">
    <source>
        <dbReference type="EMBL" id="NYH81566.1"/>
    </source>
</evidence>
<keyword evidence="6 8" id="KW-0378">Hydrolase</keyword>
<dbReference type="CDD" id="cd01639">
    <property type="entry name" value="IMPase"/>
    <property type="match status" value="1"/>
</dbReference>
<feature type="binding site" evidence="5">
    <location>
        <position position="71"/>
    </location>
    <ligand>
        <name>Mg(2+)</name>
        <dbReference type="ChEBI" id="CHEBI:18420"/>
        <label>1</label>
        <note>catalytic</note>
    </ligand>
</feature>
<comment type="similarity">
    <text evidence="6">Belongs to the inositol monophosphatase superfamily.</text>
</comment>
<dbReference type="Gene3D" id="3.40.190.80">
    <property type="match status" value="1"/>
</dbReference>
<evidence type="ECO:0000256" key="6">
    <source>
        <dbReference type="RuleBase" id="RU364068"/>
    </source>
</evidence>
<evidence type="ECO:0000256" key="7">
    <source>
        <dbReference type="SAM" id="MobiDB-lite"/>
    </source>
</evidence>
<reference evidence="9 10" key="1">
    <citation type="submission" date="2016-10" db="EMBL/GenBank/DDBJ databases">
        <authorList>
            <person name="de Groot N.N."/>
        </authorList>
    </citation>
    <scope>NUCLEOTIDE SEQUENCE [LARGE SCALE GENOMIC DNA]</scope>
    <source>
        <strain evidence="9 10">CPCC 202808</strain>
    </source>
</reference>
<comment type="cofactor">
    <cofactor evidence="2 5 6">
        <name>Mg(2+)</name>
        <dbReference type="ChEBI" id="CHEBI:18420"/>
    </cofactor>
</comment>
<evidence type="ECO:0000256" key="3">
    <source>
        <dbReference type="ARBA" id="ARBA00022723"/>
    </source>
</evidence>
<dbReference type="InterPro" id="IPR000760">
    <property type="entry name" value="Inositol_monophosphatase-like"/>
</dbReference>
<dbReference type="PRINTS" id="PR00377">
    <property type="entry name" value="IMPHPHTASES"/>
</dbReference>
<dbReference type="RefSeq" id="WP_237768599.1">
    <property type="nucleotide sequence ID" value="NZ_FOOI01000002.1"/>
</dbReference>
<dbReference type="EMBL" id="JACBZA010000001">
    <property type="protein sequence ID" value="NYH81566.1"/>
    <property type="molecule type" value="Genomic_DNA"/>
</dbReference>
<dbReference type="GO" id="GO:0007165">
    <property type="term" value="P:signal transduction"/>
    <property type="evidence" value="ECO:0007669"/>
    <property type="project" value="TreeGrafter"/>
</dbReference>
<dbReference type="GO" id="GO:0006020">
    <property type="term" value="P:inositol metabolic process"/>
    <property type="evidence" value="ECO:0007669"/>
    <property type="project" value="TreeGrafter"/>
</dbReference>
<sequence>MVGVDLDELLNVALGAADIARRTLRGESGVSLTSVTQKSDRDFASNLDFAVERELRAYLRERTPRFGFLGEEEGSGAAGGDRSELPATDPSLDEQPFWALDPVDGTSNLIHGVPMCGTSLGLVHRRRPVLGVIDLPFLDERYHAVRGGGAFLNGEPIHAGTATSLERAFVAVGDFATGAAARRQNPLRLAMVEQLAHRVERIRMLGSAATDLAWTAAGRLDACVLLSNKPWDMAAGVIIAREAGASVVDIDGSQHDLDSERTIAATPAVRDELLALLAAAGVDH</sequence>
<organism evidence="9 10">
    <name type="scientific">Actinopolymorpha cephalotaxi</name>
    <dbReference type="NCBI Taxonomy" id="504797"/>
    <lineage>
        <taxon>Bacteria</taxon>
        <taxon>Bacillati</taxon>
        <taxon>Actinomycetota</taxon>
        <taxon>Actinomycetes</taxon>
        <taxon>Propionibacteriales</taxon>
        <taxon>Actinopolymorphaceae</taxon>
        <taxon>Actinopolymorpha</taxon>
    </lineage>
</organism>
<evidence type="ECO:0000256" key="1">
    <source>
        <dbReference type="ARBA" id="ARBA00001033"/>
    </source>
</evidence>
<keyword evidence="3 5" id="KW-0479">Metal-binding</keyword>
<evidence type="ECO:0000313" key="9">
    <source>
        <dbReference type="EMBL" id="SFF85978.1"/>
    </source>
</evidence>
<protein>
    <recommendedName>
        <fullName evidence="6">Inositol-1-monophosphatase</fullName>
        <ecNumber evidence="6">3.1.3.25</ecNumber>
    </recommendedName>
</protein>
<dbReference type="STRING" id="504797.SAMN05421678_102428"/>
<keyword evidence="4 5" id="KW-0460">Magnesium</keyword>
<keyword evidence="11" id="KW-1185">Reference proteome</keyword>
<feature type="binding site" evidence="5">
    <location>
        <position position="104"/>
    </location>
    <ligand>
        <name>Mg(2+)</name>
        <dbReference type="ChEBI" id="CHEBI:18420"/>
        <label>1</label>
        <note>catalytic</note>
    </ligand>
</feature>
<feature type="binding site" evidence="5">
    <location>
        <position position="101"/>
    </location>
    <ligand>
        <name>Mg(2+)</name>
        <dbReference type="ChEBI" id="CHEBI:18420"/>
        <label>1</label>
        <note>catalytic</note>
    </ligand>
</feature>
<dbReference type="PANTHER" id="PTHR20854">
    <property type="entry name" value="INOSITOL MONOPHOSPHATASE"/>
    <property type="match status" value="1"/>
</dbReference>
<evidence type="ECO:0000313" key="10">
    <source>
        <dbReference type="Proteomes" id="UP000199052"/>
    </source>
</evidence>
<dbReference type="Gene3D" id="3.30.540.10">
    <property type="entry name" value="Fructose-1,6-Bisphosphatase, subunit A, domain 1"/>
    <property type="match status" value="1"/>
</dbReference>
<dbReference type="PANTHER" id="PTHR20854:SF4">
    <property type="entry name" value="INOSITOL-1-MONOPHOSPHATASE-RELATED"/>
    <property type="match status" value="1"/>
</dbReference>
<dbReference type="GO" id="GO:0046854">
    <property type="term" value="P:phosphatidylinositol phosphate biosynthetic process"/>
    <property type="evidence" value="ECO:0007669"/>
    <property type="project" value="InterPro"/>
</dbReference>
<accession>A0A1I2M563</accession>
<evidence type="ECO:0000256" key="5">
    <source>
        <dbReference type="PIRSR" id="PIRSR600760-2"/>
    </source>
</evidence>
<dbReference type="PROSITE" id="PS00630">
    <property type="entry name" value="IMP_2"/>
    <property type="match status" value="1"/>
</dbReference>
<evidence type="ECO:0000256" key="4">
    <source>
        <dbReference type="ARBA" id="ARBA00022842"/>
    </source>
</evidence>
<dbReference type="Proteomes" id="UP000533017">
    <property type="component" value="Unassembled WGS sequence"/>
</dbReference>
<dbReference type="Proteomes" id="UP000199052">
    <property type="component" value="Unassembled WGS sequence"/>
</dbReference>
<comment type="catalytic activity">
    <reaction evidence="1 6">
        <text>a myo-inositol phosphate + H2O = myo-inositol + phosphate</text>
        <dbReference type="Rhea" id="RHEA:24056"/>
        <dbReference type="ChEBI" id="CHEBI:15377"/>
        <dbReference type="ChEBI" id="CHEBI:17268"/>
        <dbReference type="ChEBI" id="CHEBI:43474"/>
        <dbReference type="ChEBI" id="CHEBI:84139"/>
        <dbReference type="EC" id="3.1.3.25"/>
    </reaction>
</comment>
<dbReference type="GO" id="GO:0008934">
    <property type="term" value="F:inositol monophosphate 1-phosphatase activity"/>
    <property type="evidence" value="ECO:0007669"/>
    <property type="project" value="InterPro"/>
</dbReference>
<name>A0A1I2M563_9ACTN</name>
<dbReference type="SUPFAM" id="SSF56655">
    <property type="entry name" value="Carbohydrate phosphatase"/>
    <property type="match status" value="1"/>
</dbReference>
<dbReference type="AlphaFoldDB" id="A0A1I2M563"/>
<proteinExistence type="inferred from homology"/>
<dbReference type="InterPro" id="IPR033942">
    <property type="entry name" value="IMPase"/>
</dbReference>
<dbReference type="InterPro" id="IPR020550">
    <property type="entry name" value="Inositol_monophosphatase_CS"/>
</dbReference>
<feature type="binding site" evidence="5">
    <location>
        <position position="232"/>
    </location>
    <ligand>
        <name>Mg(2+)</name>
        <dbReference type="ChEBI" id="CHEBI:18420"/>
        <label>1</label>
        <note>catalytic</note>
    </ligand>
</feature>
<dbReference type="EMBL" id="FOOI01000002">
    <property type="protein sequence ID" value="SFF85978.1"/>
    <property type="molecule type" value="Genomic_DNA"/>
</dbReference>
<reference evidence="8 11" key="2">
    <citation type="submission" date="2020-07" db="EMBL/GenBank/DDBJ databases">
        <title>Sequencing the genomes of 1000 actinobacteria strains.</title>
        <authorList>
            <person name="Klenk H.-P."/>
        </authorList>
    </citation>
    <scope>NUCLEOTIDE SEQUENCE [LARGE SCALE GENOMIC DNA]</scope>
    <source>
        <strain evidence="8 11">DSM 45117</strain>
    </source>
</reference>
<dbReference type="GO" id="GO:0046872">
    <property type="term" value="F:metal ion binding"/>
    <property type="evidence" value="ECO:0007669"/>
    <property type="project" value="UniProtKB-KW"/>
</dbReference>